<evidence type="ECO:0000313" key="2">
    <source>
        <dbReference type="Proteomes" id="UP000061660"/>
    </source>
</evidence>
<dbReference type="GO" id="GO:0003677">
    <property type="term" value="F:DNA binding"/>
    <property type="evidence" value="ECO:0007669"/>
    <property type="project" value="InterPro"/>
</dbReference>
<reference evidence="2" key="1">
    <citation type="submission" date="2015-12" db="EMBL/GenBank/DDBJ databases">
        <title>Complete genome sequences of two moderately thermophilic Paenibacillus species.</title>
        <authorList>
            <person name="Butler R.III."/>
            <person name="Wang J."/>
            <person name="Stark B.C."/>
            <person name="Pombert J.-F."/>
        </authorList>
    </citation>
    <scope>NUCLEOTIDE SEQUENCE [LARGE SCALE GENOMIC DNA]</scope>
    <source>
        <strain evidence="2">32O-Y</strain>
    </source>
</reference>
<dbReference type="PATRIC" id="fig|162209.4.peg.3950"/>
<evidence type="ECO:0000313" key="1">
    <source>
        <dbReference type="EMBL" id="ALS24047.1"/>
    </source>
</evidence>
<accession>A0A0U2MZX2</accession>
<dbReference type="SUPFAM" id="SSF53041">
    <property type="entry name" value="Resolvase-like"/>
    <property type="match status" value="1"/>
</dbReference>
<dbReference type="InterPro" id="IPR006118">
    <property type="entry name" value="Recombinase_CS"/>
</dbReference>
<dbReference type="CDD" id="cd00338">
    <property type="entry name" value="Ser_Recombinase"/>
    <property type="match status" value="1"/>
</dbReference>
<dbReference type="InterPro" id="IPR006119">
    <property type="entry name" value="Resolv_N"/>
</dbReference>
<dbReference type="InterPro" id="IPR038109">
    <property type="entry name" value="DNA_bind_recomb_sf"/>
</dbReference>
<gene>
    <name evidence="1" type="ORF">IJ22_37090</name>
</gene>
<dbReference type="STRING" id="162209.IJ22_37090"/>
<dbReference type="AlphaFoldDB" id="A0A0U2MZX2"/>
<dbReference type="Pfam" id="PF00239">
    <property type="entry name" value="Resolvase"/>
    <property type="match status" value="1"/>
</dbReference>
<dbReference type="PROSITE" id="PS51737">
    <property type="entry name" value="RECOMBINASE_DNA_BIND"/>
    <property type="match status" value="1"/>
</dbReference>
<protein>
    <submittedName>
        <fullName evidence="1">Resolvase</fullName>
    </submittedName>
</protein>
<dbReference type="RefSeq" id="WP_062409820.1">
    <property type="nucleotide sequence ID" value="NZ_CP013652.1"/>
</dbReference>
<proteinExistence type="predicted"/>
<dbReference type="KEGG" id="pnp:IJ22_37090"/>
<dbReference type="GO" id="GO:0000150">
    <property type="term" value="F:DNA strand exchange activity"/>
    <property type="evidence" value="ECO:0007669"/>
    <property type="project" value="InterPro"/>
</dbReference>
<dbReference type="OrthoDB" id="65783at2"/>
<keyword evidence="2" id="KW-1185">Reference proteome</keyword>
<dbReference type="Proteomes" id="UP000061660">
    <property type="component" value="Chromosome"/>
</dbReference>
<dbReference type="Pfam" id="PF07508">
    <property type="entry name" value="Recombinase"/>
    <property type="match status" value="1"/>
</dbReference>
<dbReference type="PROSITE" id="PS00397">
    <property type="entry name" value="RECOMBINASES_1"/>
    <property type="match status" value="1"/>
</dbReference>
<name>A0A0U2MZX2_9BACL</name>
<dbReference type="InterPro" id="IPR050639">
    <property type="entry name" value="SSR_resolvase"/>
</dbReference>
<dbReference type="Gene3D" id="3.90.1750.20">
    <property type="entry name" value="Putative Large Serine Recombinase, Chain B, Domain 2"/>
    <property type="match status" value="1"/>
</dbReference>
<dbReference type="InterPro" id="IPR011109">
    <property type="entry name" value="DNA_bind_recombinase_dom"/>
</dbReference>
<reference evidence="1 2" key="2">
    <citation type="journal article" date="2016" name="Genome Announc.">
        <title>Complete Genome Sequences of Two Interactive Moderate Thermophiles, Paenibacillus napthalenovorans 32O-Y and Paenibacillus sp. 32O-W.</title>
        <authorList>
            <person name="Butler R.R.III."/>
            <person name="Wang J."/>
            <person name="Stark B.C."/>
            <person name="Pombert J.F."/>
        </authorList>
    </citation>
    <scope>NUCLEOTIDE SEQUENCE [LARGE SCALE GENOMIC DNA]</scope>
    <source>
        <strain evidence="1 2">32O-Y</strain>
    </source>
</reference>
<organism evidence="1 2">
    <name type="scientific">Paenibacillus naphthalenovorans</name>
    <dbReference type="NCBI Taxonomy" id="162209"/>
    <lineage>
        <taxon>Bacteria</taxon>
        <taxon>Bacillati</taxon>
        <taxon>Bacillota</taxon>
        <taxon>Bacilli</taxon>
        <taxon>Bacillales</taxon>
        <taxon>Paenibacillaceae</taxon>
        <taxon>Paenibacillus</taxon>
    </lineage>
</organism>
<dbReference type="SMART" id="SM00857">
    <property type="entry name" value="Resolvase"/>
    <property type="match status" value="1"/>
</dbReference>
<dbReference type="EMBL" id="CP013652">
    <property type="protein sequence ID" value="ALS24047.1"/>
    <property type="molecule type" value="Genomic_DNA"/>
</dbReference>
<dbReference type="PANTHER" id="PTHR30461:SF23">
    <property type="entry name" value="DNA RECOMBINASE-RELATED"/>
    <property type="match status" value="1"/>
</dbReference>
<sequence length="561" mass="64575">MQAIEDIHRIGNYFTKGSTVFYFNKAALPGKNLRVFIYIRVSTKLQEYRFSLKAQIQELVQYAHSMGWIIVGIYRDVDSGGKLDKAGLTQMLDDVDDDKGDVVLCIDQDRLSRLDTVSWEYLKSQLRENSVKIAEPGKITDLADEDDEFFSDLKNLFAKREKKKIVKRMMRGKRQRTREGKGWGKPPFEYLYDKNTGKHTVNEAYSWVIPTIDDLYLKQGLSDEKIAEVLNGIKKPPSGKPWNSQHISKRLTSKAYHGVMEKSFSNGETIVTPGVYPPLRSKETWHRIQLKRKEKYQRRNPIYPALTRNIAVTCGDCGRKLSLKQSGSIKYGIHFYYKHGREHKPDYSPDCGMSINSIRIDFNLIRAVKEILDNEETARRYIQFEYNPQDIEQLNAEIEGVNKQLNEVQQMYDNLLDLVLKGGGGFSGGLLESKQAELESQRQVHTARKRQLENKKEAVMQQMFNYVAVSQYFEALLYLDEEMTPQEQMELIGRLFPSGVLYEDKLVLKAYLNGETPFPVVVPVAPNPFGYMNNGGPRKKRSTKASLGLKKITEEVKKQFL</sequence>
<dbReference type="Gene3D" id="3.40.50.1390">
    <property type="entry name" value="Resolvase, N-terminal catalytic domain"/>
    <property type="match status" value="1"/>
</dbReference>
<dbReference type="PROSITE" id="PS51736">
    <property type="entry name" value="RECOMBINASES_3"/>
    <property type="match status" value="1"/>
</dbReference>
<dbReference type="InterPro" id="IPR036162">
    <property type="entry name" value="Resolvase-like_N_sf"/>
</dbReference>
<dbReference type="PANTHER" id="PTHR30461">
    <property type="entry name" value="DNA-INVERTASE FROM LAMBDOID PROPHAGE"/>
    <property type="match status" value="1"/>
</dbReference>